<keyword evidence="5" id="KW-0539">Nucleus</keyword>
<feature type="repeat" description="WD" evidence="6">
    <location>
        <begin position="177"/>
        <end position="219"/>
    </location>
</feature>
<feature type="repeat" description="WD" evidence="6">
    <location>
        <begin position="312"/>
        <end position="347"/>
    </location>
</feature>
<dbReference type="InterPro" id="IPR050459">
    <property type="entry name" value="WD_repeat_RBAP46/RBAP48/MSI1"/>
</dbReference>
<dbReference type="Gene3D" id="2.130.10.10">
    <property type="entry name" value="YVTN repeat-like/Quinoprotein amine dehydrogenase"/>
    <property type="match status" value="1"/>
</dbReference>
<dbReference type="Pfam" id="PF12265">
    <property type="entry name" value="CAF1C_H4-bd"/>
    <property type="match status" value="1"/>
</dbReference>
<dbReference type="SMART" id="SM00320">
    <property type="entry name" value="WD40"/>
    <property type="match status" value="6"/>
</dbReference>
<evidence type="ECO:0000256" key="6">
    <source>
        <dbReference type="PROSITE-ProRule" id="PRU00221"/>
    </source>
</evidence>
<dbReference type="InterPro" id="IPR019775">
    <property type="entry name" value="WD40_repeat_CS"/>
</dbReference>
<name>A0A196SIV1_BLAHN</name>
<protein>
    <submittedName>
        <fullName evidence="9">Histone-binding protein RBBP4</fullName>
    </submittedName>
</protein>
<feature type="repeat" description="WD" evidence="6">
    <location>
        <begin position="369"/>
        <end position="401"/>
    </location>
</feature>
<comment type="subcellular location">
    <subcellularLocation>
        <location evidence="1">Nucleus</location>
    </subcellularLocation>
</comment>
<dbReference type="PANTHER" id="PTHR22850">
    <property type="entry name" value="WD40 REPEAT FAMILY"/>
    <property type="match status" value="1"/>
</dbReference>
<evidence type="ECO:0000256" key="1">
    <source>
        <dbReference type="ARBA" id="ARBA00004123"/>
    </source>
</evidence>
<sequence length="418" mass="46680">MAEIDQVIGLLDQTLPPVDNVKQEYTEWMQCSPFLYDYLQMWDMEYPVKNIQWILGVQQENKKEYTTQKFYLSTRMANDSNDCIIQMSMHFPNSLVEVDLKHFNEEGATKSNTLGIDGRLTTEYRLYSPGEIIQMKHCPQKDDLIATTSDSGGIYLFDLSHHPTSPINSEPHPQYHLNAHTGPCPGLDWSMARKECLASGGADHAVCIWDVYSAAAVTLQPTRVYAEQKGSVTAVAWHPHDSNILGVCGDDCNVIFYDTREAHSVLFFQAHAQSVRSLVFNPVERFLFATACDDGTVSFWDQRATTKPLHSLAAHTGAATGLAWSPFNACILASYGVDRRVNLWDISRVGAAKQSDRGFDEPEELLFVHGGHRAAVSGVSWNPNDEWTIASVAEDNSLQIWHPSHSILDATETQGIAL</sequence>
<accession>A0A196SIV1</accession>
<evidence type="ECO:0000259" key="7">
    <source>
        <dbReference type="Pfam" id="PF12265"/>
    </source>
</evidence>
<feature type="domain" description="EIPR1-like beta-propeller" evidence="8">
    <location>
        <begin position="225"/>
        <end position="344"/>
    </location>
</feature>
<evidence type="ECO:0000256" key="4">
    <source>
        <dbReference type="ARBA" id="ARBA00022853"/>
    </source>
</evidence>
<dbReference type="PROSITE" id="PS50294">
    <property type="entry name" value="WD_REPEATS_REGION"/>
    <property type="match status" value="2"/>
</dbReference>
<dbReference type="InterPro" id="IPR036322">
    <property type="entry name" value="WD40_repeat_dom_sf"/>
</dbReference>
<evidence type="ECO:0000256" key="3">
    <source>
        <dbReference type="ARBA" id="ARBA00022737"/>
    </source>
</evidence>
<proteinExistence type="predicted"/>
<evidence type="ECO:0000313" key="10">
    <source>
        <dbReference type="Proteomes" id="UP000078348"/>
    </source>
</evidence>
<comment type="caution">
    <text evidence="9">The sequence shown here is derived from an EMBL/GenBank/DDBJ whole genome shotgun (WGS) entry which is preliminary data.</text>
</comment>
<dbReference type="AlphaFoldDB" id="A0A196SIV1"/>
<dbReference type="SUPFAM" id="SSF50978">
    <property type="entry name" value="WD40 repeat-like"/>
    <property type="match status" value="1"/>
</dbReference>
<evidence type="ECO:0000256" key="2">
    <source>
        <dbReference type="ARBA" id="ARBA00022574"/>
    </source>
</evidence>
<evidence type="ECO:0000256" key="5">
    <source>
        <dbReference type="ARBA" id="ARBA00023242"/>
    </source>
</evidence>
<organism evidence="9 10">
    <name type="scientific">Blastocystis sp. subtype 1 (strain ATCC 50177 / NandII)</name>
    <dbReference type="NCBI Taxonomy" id="478820"/>
    <lineage>
        <taxon>Eukaryota</taxon>
        <taxon>Sar</taxon>
        <taxon>Stramenopiles</taxon>
        <taxon>Bigyra</taxon>
        <taxon>Opalozoa</taxon>
        <taxon>Opalinata</taxon>
        <taxon>Blastocystidae</taxon>
        <taxon>Blastocystis</taxon>
    </lineage>
</organism>
<dbReference type="Proteomes" id="UP000078348">
    <property type="component" value="Unassembled WGS sequence"/>
</dbReference>
<dbReference type="InterPro" id="IPR059104">
    <property type="entry name" value="Beta-prop_EIPR1-like"/>
</dbReference>
<keyword evidence="10" id="KW-1185">Reference proteome</keyword>
<dbReference type="InterPro" id="IPR022052">
    <property type="entry name" value="Histone-bd_RBBP4-like_N"/>
</dbReference>
<dbReference type="PROSITE" id="PS00678">
    <property type="entry name" value="WD_REPEATS_1"/>
    <property type="match status" value="1"/>
</dbReference>
<gene>
    <name evidence="9" type="ORF">AV274_2021</name>
</gene>
<keyword evidence="3" id="KW-0677">Repeat</keyword>
<dbReference type="OrthoDB" id="427795at2759"/>
<keyword evidence="2 6" id="KW-0853">WD repeat</keyword>
<feature type="domain" description="Histone-binding protein RBBP4-like N-terminal" evidence="7">
    <location>
        <begin position="23"/>
        <end position="93"/>
    </location>
</feature>
<evidence type="ECO:0000313" key="9">
    <source>
        <dbReference type="EMBL" id="OAO16241.1"/>
    </source>
</evidence>
<dbReference type="InterPro" id="IPR015943">
    <property type="entry name" value="WD40/YVTN_repeat-like_dom_sf"/>
</dbReference>
<dbReference type="Pfam" id="PF00400">
    <property type="entry name" value="WD40"/>
    <property type="match status" value="2"/>
</dbReference>
<dbReference type="EMBL" id="LXWW01000092">
    <property type="protein sequence ID" value="OAO16241.1"/>
    <property type="molecule type" value="Genomic_DNA"/>
</dbReference>
<keyword evidence="4" id="KW-0156">Chromatin regulator</keyword>
<dbReference type="STRING" id="478820.A0A196SIV1"/>
<dbReference type="InterPro" id="IPR001680">
    <property type="entry name" value="WD40_rpt"/>
</dbReference>
<feature type="repeat" description="WD" evidence="6">
    <location>
        <begin position="268"/>
        <end position="301"/>
    </location>
</feature>
<reference evidence="9 10" key="1">
    <citation type="submission" date="2016-05" db="EMBL/GenBank/DDBJ databases">
        <title>Nuclear genome of Blastocystis sp. subtype 1 NandII.</title>
        <authorList>
            <person name="Gentekaki E."/>
            <person name="Curtis B."/>
            <person name="Stairs C."/>
            <person name="Eme L."/>
            <person name="Herman E."/>
            <person name="Klimes V."/>
            <person name="Arias M.C."/>
            <person name="Elias M."/>
            <person name="Hilliou F."/>
            <person name="Klute M."/>
            <person name="Malik S.-B."/>
            <person name="Pightling A."/>
            <person name="Rachubinski R."/>
            <person name="Salas D."/>
            <person name="Schlacht A."/>
            <person name="Suga H."/>
            <person name="Archibald J."/>
            <person name="Ball S.G."/>
            <person name="Clark G."/>
            <person name="Dacks J."/>
            <person name="Van Der Giezen M."/>
            <person name="Tsaousis A."/>
            <person name="Roger A."/>
        </authorList>
    </citation>
    <scope>NUCLEOTIDE SEQUENCE [LARGE SCALE GENOMIC DNA]</scope>
    <source>
        <strain evidence="10">ATCC 50177 / NandII</strain>
    </source>
</reference>
<dbReference type="PROSITE" id="PS50082">
    <property type="entry name" value="WD_REPEATS_2"/>
    <property type="match status" value="4"/>
</dbReference>
<dbReference type="GO" id="GO:0005634">
    <property type="term" value="C:nucleus"/>
    <property type="evidence" value="ECO:0007669"/>
    <property type="project" value="UniProtKB-SubCell"/>
</dbReference>
<evidence type="ECO:0000259" key="8">
    <source>
        <dbReference type="Pfam" id="PF23609"/>
    </source>
</evidence>
<dbReference type="GO" id="GO:0006325">
    <property type="term" value="P:chromatin organization"/>
    <property type="evidence" value="ECO:0007669"/>
    <property type="project" value="UniProtKB-KW"/>
</dbReference>
<dbReference type="Pfam" id="PF23609">
    <property type="entry name" value="Beta-prop_EIPR1"/>
    <property type="match status" value="1"/>
</dbReference>